<evidence type="ECO:0000256" key="1">
    <source>
        <dbReference type="ARBA" id="ARBA00004752"/>
    </source>
</evidence>
<evidence type="ECO:0000256" key="3">
    <source>
        <dbReference type="ARBA" id="ARBA00022679"/>
    </source>
</evidence>
<protein>
    <submittedName>
        <fullName evidence="9">Murein L,D-transpeptidase YafK</fullName>
    </submittedName>
</protein>
<reference evidence="9 10" key="1">
    <citation type="submission" date="2020-08" db="EMBL/GenBank/DDBJ databases">
        <title>Genomic Encyclopedia of Type Strains, Phase IV (KMG-IV): sequencing the most valuable type-strain genomes for metagenomic binning, comparative biology and taxonomic classification.</title>
        <authorList>
            <person name="Goeker M."/>
        </authorList>
    </citation>
    <scope>NUCLEOTIDE SEQUENCE [LARGE SCALE GENOMIC DNA]</scope>
    <source>
        <strain evidence="9 10">DSM 28570</strain>
    </source>
</reference>
<keyword evidence="10" id="KW-1185">Reference proteome</keyword>
<dbReference type="AlphaFoldDB" id="A0A840UND9"/>
<evidence type="ECO:0000256" key="7">
    <source>
        <dbReference type="PROSITE-ProRule" id="PRU01373"/>
    </source>
</evidence>
<comment type="caution">
    <text evidence="9">The sequence shown here is derived from an EMBL/GenBank/DDBJ whole genome shotgun (WGS) entry which is preliminary data.</text>
</comment>
<keyword evidence="6 7" id="KW-0961">Cell wall biogenesis/degradation</keyword>
<dbReference type="Pfam" id="PF03734">
    <property type="entry name" value="YkuD"/>
    <property type="match status" value="1"/>
</dbReference>
<organism evidence="9 10">
    <name type="scientific">Desulfoprunum benzoelyticum</name>
    <dbReference type="NCBI Taxonomy" id="1506996"/>
    <lineage>
        <taxon>Bacteria</taxon>
        <taxon>Pseudomonadati</taxon>
        <taxon>Thermodesulfobacteriota</taxon>
        <taxon>Desulfobulbia</taxon>
        <taxon>Desulfobulbales</taxon>
        <taxon>Desulfobulbaceae</taxon>
        <taxon>Desulfoprunum</taxon>
    </lineage>
</organism>
<dbReference type="GO" id="GO:0016740">
    <property type="term" value="F:transferase activity"/>
    <property type="evidence" value="ECO:0007669"/>
    <property type="project" value="UniProtKB-KW"/>
</dbReference>
<proteinExistence type="inferred from homology"/>
<feature type="active site" description="Proton donor/acceptor" evidence="7">
    <location>
        <position position="152"/>
    </location>
</feature>
<dbReference type="PROSITE" id="PS52029">
    <property type="entry name" value="LD_TPASE"/>
    <property type="match status" value="1"/>
</dbReference>
<dbReference type="InterPro" id="IPR005490">
    <property type="entry name" value="LD_TPept_cat_dom"/>
</dbReference>
<evidence type="ECO:0000313" key="9">
    <source>
        <dbReference type="EMBL" id="MBB5346346.1"/>
    </source>
</evidence>
<dbReference type="Proteomes" id="UP000539642">
    <property type="component" value="Unassembled WGS sequence"/>
</dbReference>
<sequence>MKPSICCGVLILTIIINTRICHSDTIVETPASETSLEVVTRMAPEIAQAMAKKALHLGAPIFMRIFKESDELEIWVLRDNGFVHFKTYTICDYSGGLGPKEKEGDKQSPEGFYRVGPAQLNPWSRFHLAFNLGYPNDYDRCNGRTGNALMVHGRCSSIGCFAMTDYRMEEIYTIADAALANGQESFAVHIFPFRMTAENMRRHHDGRWQRFWGNLKEGYDIFERTATPPEVTVNRDRYIFKATTIELARQP</sequence>
<comment type="similarity">
    <text evidence="2">Belongs to the YkuD family.</text>
</comment>
<comment type="pathway">
    <text evidence="1 7">Cell wall biogenesis; peptidoglycan biosynthesis.</text>
</comment>
<dbReference type="InterPro" id="IPR038063">
    <property type="entry name" value="Transpep_catalytic_dom"/>
</dbReference>
<evidence type="ECO:0000256" key="2">
    <source>
        <dbReference type="ARBA" id="ARBA00005992"/>
    </source>
</evidence>
<evidence type="ECO:0000259" key="8">
    <source>
        <dbReference type="PROSITE" id="PS52029"/>
    </source>
</evidence>
<accession>A0A840UND9</accession>
<evidence type="ECO:0000313" key="10">
    <source>
        <dbReference type="Proteomes" id="UP000539642"/>
    </source>
</evidence>
<dbReference type="EMBL" id="JACHEO010000001">
    <property type="protein sequence ID" value="MBB5346346.1"/>
    <property type="molecule type" value="Genomic_DNA"/>
</dbReference>
<dbReference type="GO" id="GO:0009252">
    <property type="term" value="P:peptidoglycan biosynthetic process"/>
    <property type="evidence" value="ECO:0007669"/>
    <property type="project" value="UniProtKB-UniPathway"/>
</dbReference>
<evidence type="ECO:0000256" key="5">
    <source>
        <dbReference type="ARBA" id="ARBA00022984"/>
    </source>
</evidence>
<keyword evidence="5 7" id="KW-0573">Peptidoglycan synthesis</keyword>
<keyword evidence="3" id="KW-0808">Transferase</keyword>
<name>A0A840UND9_9BACT</name>
<dbReference type="UniPathway" id="UPA00219"/>
<feature type="domain" description="L,D-TPase catalytic" evidence="8">
    <location>
        <begin position="61"/>
        <end position="191"/>
    </location>
</feature>
<feature type="active site" description="Nucleophile" evidence="7">
    <location>
        <position position="160"/>
    </location>
</feature>
<keyword evidence="4 7" id="KW-0133">Cell shape</keyword>
<dbReference type="PANTHER" id="PTHR36699">
    <property type="entry name" value="LD-TRANSPEPTIDASE"/>
    <property type="match status" value="1"/>
</dbReference>
<dbReference type="RefSeq" id="WP_205240118.1">
    <property type="nucleotide sequence ID" value="NZ_JACHEO010000001.1"/>
</dbReference>
<evidence type="ECO:0000256" key="6">
    <source>
        <dbReference type="ARBA" id="ARBA00023316"/>
    </source>
</evidence>
<dbReference type="GO" id="GO:0071555">
    <property type="term" value="P:cell wall organization"/>
    <property type="evidence" value="ECO:0007669"/>
    <property type="project" value="UniProtKB-UniRule"/>
</dbReference>
<dbReference type="SUPFAM" id="SSF141523">
    <property type="entry name" value="L,D-transpeptidase catalytic domain-like"/>
    <property type="match status" value="1"/>
</dbReference>
<dbReference type="GO" id="GO:0008360">
    <property type="term" value="P:regulation of cell shape"/>
    <property type="evidence" value="ECO:0007669"/>
    <property type="project" value="UniProtKB-UniRule"/>
</dbReference>
<evidence type="ECO:0000256" key="4">
    <source>
        <dbReference type="ARBA" id="ARBA00022960"/>
    </source>
</evidence>
<dbReference type="GO" id="GO:0004180">
    <property type="term" value="F:carboxypeptidase activity"/>
    <property type="evidence" value="ECO:0007669"/>
    <property type="project" value="UniProtKB-ARBA"/>
</dbReference>
<dbReference type="PANTHER" id="PTHR36699:SF1">
    <property type="entry name" value="L,D-TRANSPEPTIDASE YAFK-RELATED"/>
    <property type="match status" value="1"/>
</dbReference>
<gene>
    <name evidence="9" type="ORF">HNQ81_000053</name>
</gene>